<dbReference type="EMBL" id="JBEDNZ010000018">
    <property type="protein sequence ID" value="KAL0821255.1"/>
    <property type="molecule type" value="Genomic_DNA"/>
</dbReference>
<dbReference type="Proteomes" id="UP001549921">
    <property type="component" value="Unassembled WGS sequence"/>
</dbReference>
<evidence type="ECO:0000313" key="2">
    <source>
        <dbReference type="Proteomes" id="UP001549921"/>
    </source>
</evidence>
<evidence type="ECO:0000313" key="1">
    <source>
        <dbReference type="EMBL" id="KAL0821255.1"/>
    </source>
</evidence>
<dbReference type="Gene3D" id="1.10.472.180">
    <property type="entry name" value="Bunyavirus nucleocapsid (N) protein, C-terminal domain"/>
    <property type="match status" value="1"/>
</dbReference>
<gene>
    <name evidence="1" type="ORF">ABMA28_005856</name>
</gene>
<protein>
    <submittedName>
        <fullName evidence="1">Uncharacterized protein</fullName>
    </submittedName>
</protein>
<comment type="caution">
    <text evidence="1">The sequence shown here is derived from an EMBL/GenBank/DDBJ whole genome shotgun (WGS) entry which is preliminary data.</text>
</comment>
<reference evidence="1 2" key="1">
    <citation type="submission" date="2024-06" db="EMBL/GenBank/DDBJ databases">
        <title>A chromosome-level genome assembly of beet webworm, Loxostege sticticalis.</title>
        <authorList>
            <person name="Zhang Y."/>
        </authorList>
    </citation>
    <scope>NUCLEOTIDE SEQUENCE [LARGE SCALE GENOMIC DNA]</scope>
    <source>
        <strain evidence="1">AQ028</strain>
        <tissue evidence="1">Male pupae</tissue>
    </source>
</reference>
<proteinExistence type="predicted"/>
<dbReference type="InterPro" id="IPR043011">
    <property type="entry name" value="Bunya_nucleocap_C"/>
</dbReference>
<organism evidence="1 2">
    <name type="scientific">Loxostege sticticalis</name>
    <name type="common">Beet webworm moth</name>
    <dbReference type="NCBI Taxonomy" id="481309"/>
    <lineage>
        <taxon>Eukaryota</taxon>
        <taxon>Metazoa</taxon>
        <taxon>Ecdysozoa</taxon>
        <taxon>Arthropoda</taxon>
        <taxon>Hexapoda</taxon>
        <taxon>Insecta</taxon>
        <taxon>Pterygota</taxon>
        <taxon>Neoptera</taxon>
        <taxon>Endopterygota</taxon>
        <taxon>Lepidoptera</taxon>
        <taxon>Glossata</taxon>
        <taxon>Ditrysia</taxon>
        <taxon>Pyraloidea</taxon>
        <taxon>Crambidae</taxon>
        <taxon>Pyraustinae</taxon>
        <taxon>Loxostege</taxon>
    </lineage>
</organism>
<name>A0ABD0SN53_LOXSC</name>
<sequence>MKKFEFSDEKKETTKFTGPTFYAVYKEAEFLRSSENVEKILSRGHELRQSLKTVAPGECVVVDKMWLERNTPLLVKNTSGANIPVEQYEFTYNRLTGLVAAYAFDNRLRFPSIKSSEAEALGLKWNNEDETGCKLYLSAVSGTEHFTQFTFYPLLCALRKLLLKKITIPLVLKIAKIKNNEGMHMAAVLMDNYVLTNELWERFPGSSKTDLRTMLSTAPKELKKVFVKTN</sequence>
<accession>A0ABD0SN53</accession>
<dbReference type="AlphaFoldDB" id="A0ABD0SN53"/>